<dbReference type="KEGG" id="dvu:DVU_2134"/>
<gene>
    <name evidence="1" type="ordered locus">DVU_2134</name>
</gene>
<accession>Q72A63</accession>
<dbReference type="PaxDb" id="882-DVU_2134"/>
<reference evidence="1 2" key="1">
    <citation type="journal article" date="2004" name="Nat. Biotechnol.">
        <title>The genome sequence of the anaerobic, sulfate-reducing bacterium Desulfovibrio vulgaris Hildenborough.</title>
        <authorList>
            <person name="Heidelberg J.F."/>
            <person name="Seshadri R."/>
            <person name="Haveman S.A."/>
            <person name="Hemme C.L."/>
            <person name="Paulsen I.T."/>
            <person name="Kolonay J.F."/>
            <person name="Eisen J.A."/>
            <person name="Ward N."/>
            <person name="Methe B."/>
            <person name="Brinkac L.M."/>
            <person name="Daugherty S.C."/>
            <person name="Deboy R.T."/>
            <person name="Dodson R.J."/>
            <person name="Durkin A.S."/>
            <person name="Madupu R."/>
            <person name="Nelson W.C."/>
            <person name="Sullivan S.A."/>
            <person name="Fouts D."/>
            <person name="Haft D.H."/>
            <person name="Selengut J."/>
            <person name="Peterson J.D."/>
            <person name="Davidsen T.M."/>
            <person name="Zafar N."/>
            <person name="Zhou L."/>
            <person name="Radune D."/>
            <person name="Dimitrov G."/>
            <person name="Hance M."/>
            <person name="Tran K."/>
            <person name="Khouri H."/>
            <person name="Gill J."/>
            <person name="Utterback T.R."/>
            <person name="Feldblyum T.V."/>
            <person name="Wall J.D."/>
            <person name="Voordouw G."/>
            <person name="Fraser C.M."/>
        </authorList>
    </citation>
    <scope>NUCLEOTIDE SEQUENCE [LARGE SCALE GENOMIC DNA]</scope>
    <source>
        <strain evidence="2">ATCC 29579 / DSM 644 / NCIMB 8303 / VKM B-1760 / Hildenborough</strain>
    </source>
</reference>
<proteinExistence type="predicted"/>
<dbReference type="Proteomes" id="UP000002194">
    <property type="component" value="Chromosome"/>
</dbReference>
<dbReference type="EMBL" id="AE017285">
    <property type="protein sequence ID" value="AAS96607.1"/>
    <property type="molecule type" value="Genomic_DNA"/>
</dbReference>
<dbReference type="EnsemblBacteria" id="AAS96607">
    <property type="protein sequence ID" value="AAS96607"/>
    <property type="gene ID" value="DVU_2134"/>
</dbReference>
<protein>
    <submittedName>
        <fullName evidence="1">Uncharacterized protein</fullName>
    </submittedName>
</protein>
<keyword evidence="2" id="KW-1185">Reference proteome</keyword>
<dbReference type="AlphaFoldDB" id="Q72A63"/>
<dbReference type="STRING" id="882.DVU_2134"/>
<evidence type="ECO:0000313" key="2">
    <source>
        <dbReference type="Proteomes" id="UP000002194"/>
    </source>
</evidence>
<sequence>MQTSICSANLTLHGLQTFICTKNHKISDDYGSHCRTEPTCGC</sequence>
<dbReference type="HOGENOM" id="CLU_3250579_0_0_7"/>
<name>Q72A63_NITV2</name>
<evidence type="ECO:0000313" key="1">
    <source>
        <dbReference type="EMBL" id="AAS96607.1"/>
    </source>
</evidence>
<organism evidence="1 2">
    <name type="scientific">Nitratidesulfovibrio vulgaris (strain ATCC 29579 / DSM 644 / CCUG 34227 / NCIMB 8303 / VKM B-1760 / Hildenborough)</name>
    <name type="common">Desulfovibrio vulgaris</name>
    <dbReference type="NCBI Taxonomy" id="882"/>
    <lineage>
        <taxon>Bacteria</taxon>
        <taxon>Pseudomonadati</taxon>
        <taxon>Thermodesulfobacteriota</taxon>
        <taxon>Desulfovibrionia</taxon>
        <taxon>Desulfovibrionales</taxon>
        <taxon>Desulfovibrionaceae</taxon>
        <taxon>Nitratidesulfovibrio</taxon>
    </lineage>
</organism>